<dbReference type="InterPro" id="IPR009057">
    <property type="entry name" value="Homeodomain-like_sf"/>
</dbReference>
<gene>
    <name evidence="5" type="ORF">E1202_19645</name>
</gene>
<dbReference type="PANTHER" id="PTHR43479">
    <property type="entry name" value="ACREF/ENVCD OPERON REPRESSOR-RELATED"/>
    <property type="match status" value="1"/>
</dbReference>
<keyword evidence="6" id="KW-1185">Reference proteome</keyword>
<dbReference type="GO" id="GO:0003677">
    <property type="term" value="F:DNA binding"/>
    <property type="evidence" value="ECO:0007669"/>
    <property type="project" value="UniProtKB-UniRule"/>
</dbReference>
<dbReference type="AlphaFoldDB" id="A0A4R5BI04"/>
<sequence>MTQNAAPQQRPGRRYSGLDASERTRQRREALLEAALELFASQGYPATSVKQLCRQAGLTERYFYESFRDRQACLVTLYDELIDRLRAATVAALDDELEADAVTWRGLSAFVEHLTADTRRARVILLEVVGISAELEDRRHAVLRDFAEITTAVWLRFDDQSAPTDRQRLAAVGLVGAVNHLLVDWLHRGQQEQPNDLVETCSTLFEGARKQLEA</sequence>
<dbReference type="EMBL" id="SMLA01000031">
    <property type="protein sequence ID" value="TDD86151.1"/>
    <property type="molecule type" value="Genomic_DNA"/>
</dbReference>
<protein>
    <submittedName>
        <fullName evidence="5">TetR/AcrR family transcriptional regulator</fullName>
    </submittedName>
</protein>
<keyword evidence="1 2" id="KW-0238">DNA-binding</keyword>
<feature type="region of interest" description="Disordered" evidence="3">
    <location>
        <begin position="1"/>
        <end position="20"/>
    </location>
</feature>
<comment type="caution">
    <text evidence="5">The sequence shown here is derived from an EMBL/GenBank/DDBJ whole genome shotgun (WGS) entry which is preliminary data.</text>
</comment>
<evidence type="ECO:0000256" key="3">
    <source>
        <dbReference type="SAM" id="MobiDB-lite"/>
    </source>
</evidence>
<dbReference type="InterPro" id="IPR050624">
    <property type="entry name" value="HTH-type_Tx_Regulator"/>
</dbReference>
<organism evidence="5 6">
    <name type="scientific">Saccharopolyspora karakumensis</name>
    <dbReference type="NCBI Taxonomy" id="2530386"/>
    <lineage>
        <taxon>Bacteria</taxon>
        <taxon>Bacillati</taxon>
        <taxon>Actinomycetota</taxon>
        <taxon>Actinomycetes</taxon>
        <taxon>Pseudonocardiales</taxon>
        <taxon>Pseudonocardiaceae</taxon>
        <taxon>Saccharopolyspora</taxon>
    </lineage>
</organism>
<accession>A0A4R5BI04</accession>
<feature type="domain" description="HTH tetR-type" evidence="4">
    <location>
        <begin position="25"/>
        <end position="85"/>
    </location>
</feature>
<proteinExistence type="predicted"/>
<dbReference type="PANTHER" id="PTHR43479:SF11">
    <property type="entry name" value="ACREF_ENVCD OPERON REPRESSOR-RELATED"/>
    <property type="match status" value="1"/>
</dbReference>
<evidence type="ECO:0000313" key="6">
    <source>
        <dbReference type="Proteomes" id="UP000294723"/>
    </source>
</evidence>
<feature type="DNA-binding region" description="H-T-H motif" evidence="2">
    <location>
        <begin position="48"/>
        <end position="67"/>
    </location>
</feature>
<dbReference type="Gene3D" id="1.10.357.10">
    <property type="entry name" value="Tetracycline Repressor, domain 2"/>
    <property type="match status" value="1"/>
</dbReference>
<evidence type="ECO:0000313" key="5">
    <source>
        <dbReference type="EMBL" id="TDD86151.1"/>
    </source>
</evidence>
<dbReference type="InterPro" id="IPR001647">
    <property type="entry name" value="HTH_TetR"/>
</dbReference>
<evidence type="ECO:0000256" key="2">
    <source>
        <dbReference type="PROSITE-ProRule" id="PRU00335"/>
    </source>
</evidence>
<dbReference type="Pfam" id="PF00440">
    <property type="entry name" value="TetR_N"/>
    <property type="match status" value="1"/>
</dbReference>
<dbReference type="SUPFAM" id="SSF46689">
    <property type="entry name" value="Homeodomain-like"/>
    <property type="match status" value="1"/>
</dbReference>
<evidence type="ECO:0000259" key="4">
    <source>
        <dbReference type="PROSITE" id="PS50977"/>
    </source>
</evidence>
<dbReference type="PROSITE" id="PS50977">
    <property type="entry name" value="HTH_TETR_2"/>
    <property type="match status" value="1"/>
</dbReference>
<name>A0A4R5BI04_9PSEU</name>
<dbReference type="PRINTS" id="PR00455">
    <property type="entry name" value="HTHTETR"/>
</dbReference>
<evidence type="ECO:0000256" key="1">
    <source>
        <dbReference type="ARBA" id="ARBA00023125"/>
    </source>
</evidence>
<dbReference type="RefSeq" id="WP_132684606.1">
    <property type="nucleotide sequence ID" value="NZ_SMLA01000031.1"/>
</dbReference>
<dbReference type="Proteomes" id="UP000294723">
    <property type="component" value="Unassembled WGS sequence"/>
</dbReference>
<reference evidence="5 6" key="1">
    <citation type="submission" date="2019-03" db="EMBL/GenBank/DDBJ databases">
        <title>Draft genome sequences of novel Actinobacteria.</title>
        <authorList>
            <person name="Sahin N."/>
            <person name="Ay H."/>
            <person name="Saygin H."/>
        </authorList>
    </citation>
    <scope>NUCLEOTIDE SEQUENCE [LARGE SCALE GENOMIC DNA]</scope>
    <source>
        <strain evidence="5 6">5K548</strain>
    </source>
</reference>